<gene>
    <name evidence="1" type="ORF">PHLCEN_2v1108</name>
</gene>
<dbReference type="SUPFAM" id="SSF48264">
    <property type="entry name" value="Cytochrome P450"/>
    <property type="match status" value="1"/>
</dbReference>
<dbReference type="GO" id="GO:0004497">
    <property type="term" value="F:monooxygenase activity"/>
    <property type="evidence" value="ECO:0007669"/>
    <property type="project" value="InterPro"/>
</dbReference>
<proteinExistence type="predicted"/>
<comment type="caution">
    <text evidence="1">The sequence shown here is derived from an EMBL/GenBank/DDBJ whole genome shotgun (WGS) entry which is preliminary data.</text>
</comment>
<sequence length="108" mass="11896">MRVAAHADTVPVAAPFRDRNGNLCSQIELKKGDIISVPIQAINKARSEWGDDAAEFRPERWLEEEEGFHGSGRGRGVQGLWGGILTFLNGNIVNGNRSCIGYRFALNE</sequence>
<evidence type="ECO:0000313" key="1">
    <source>
        <dbReference type="EMBL" id="PSS37069.1"/>
    </source>
</evidence>
<dbReference type="AlphaFoldDB" id="A0A2R6S4C8"/>
<dbReference type="InterPro" id="IPR036396">
    <property type="entry name" value="Cyt_P450_sf"/>
</dbReference>
<dbReference type="EMBL" id="MLYV02000084">
    <property type="protein sequence ID" value="PSS37069.1"/>
    <property type="molecule type" value="Genomic_DNA"/>
</dbReference>
<dbReference type="Gene3D" id="1.10.630.10">
    <property type="entry name" value="Cytochrome P450"/>
    <property type="match status" value="1"/>
</dbReference>
<dbReference type="STRING" id="98765.A0A2R6S4C8"/>
<dbReference type="GO" id="GO:0016705">
    <property type="term" value="F:oxidoreductase activity, acting on paired donors, with incorporation or reduction of molecular oxygen"/>
    <property type="evidence" value="ECO:0007669"/>
    <property type="project" value="InterPro"/>
</dbReference>
<dbReference type="Pfam" id="PF00067">
    <property type="entry name" value="p450"/>
    <property type="match status" value="1"/>
</dbReference>
<accession>A0A2R6S4C8</accession>
<dbReference type="Proteomes" id="UP000186601">
    <property type="component" value="Unassembled WGS sequence"/>
</dbReference>
<dbReference type="GO" id="GO:0005506">
    <property type="term" value="F:iron ion binding"/>
    <property type="evidence" value="ECO:0007669"/>
    <property type="project" value="InterPro"/>
</dbReference>
<reference evidence="1 2" key="1">
    <citation type="submission" date="2018-02" db="EMBL/GenBank/DDBJ databases">
        <title>Genome sequence of the basidiomycete white-rot fungus Phlebia centrifuga.</title>
        <authorList>
            <person name="Granchi Z."/>
            <person name="Peng M."/>
            <person name="de Vries R.P."/>
            <person name="Hilden K."/>
            <person name="Makela M.R."/>
            <person name="Grigoriev I."/>
            <person name="Riley R."/>
        </authorList>
    </citation>
    <scope>NUCLEOTIDE SEQUENCE [LARGE SCALE GENOMIC DNA]</scope>
    <source>
        <strain evidence="1 2">FBCC195</strain>
    </source>
</reference>
<keyword evidence="2" id="KW-1185">Reference proteome</keyword>
<protein>
    <submittedName>
        <fullName evidence="1">Uncharacterized protein</fullName>
    </submittedName>
</protein>
<dbReference type="OrthoDB" id="1470350at2759"/>
<dbReference type="InterPro" id="IPR001128">
    <property type="entry name" value="Cyt_P450"/>
</dbReference>
<organism evidence="1 2">
    <name type="scientific">Hermanssonia centrifuga</name>
    <dbReference type="NCBI Taxonomy" id="98765"/>
    <lineage>
        <taxon>Eukaryota</taxon>
        <taxon>Fungi</taxon>
        <taxon>Dikarya</taxon>
        <taxon>Basidiomycota</taxon>
        <taxon>Agaricomycotina</taxon>
        <taxon>Agaricomycetes</taxon>
        <taxon>Polyporales</taxon>
        <taxon>Meruliaceae</taxon>
        <taxon>Hermanssonia</taxon>
    </lineage>
</organism>
<name>A0A2R6S4C8_9APHY</name>
<evidence type="ECO:0000313" key="2">
    <source>
        <dbReference type="Proteomes" id="UP000186601"/>
    </source>
</evidence>
<dbReference type="GO" id="GO:0020037">
    <property type="term" value="F:heme binding"/>
    <property type="evidence" value="ECO:0007669"/>
    <property type="project" value="InterPro"/>
</dbReference>